<dbReference type="AlphaFoldDB" id="A0A126QIZ3"/>
<reference evidence="4 6" key="2">
    <citation type="submission" date="2019-03" db="EMBL/GenBank/DDBJ databases">
        <title>Genomic Encyclopedia of Type Strains, Phase IV (KMG-IV): sequencing the most valuable type-strain genomes for metagenomic binning, comparative biology and taxonomic classification.</title>
        <authorList>
            <person name="Goeker M."/>
        </authorList>
    </citation>
    <scope>NUCLEOTIDE SEQUENCE [LARGE SCALE GENOMIC DNA]</scope>
    <source>
        <strain evidence="4 6">DSM 101483</strain>
    </source>
</reference>
<dbReference type="InterPro" id="IPR052554">
    <property type="entry name" value="2-oxoglutarate_synth_KorC"/>
</dbReference>
<dbReference type="InterPro" id="IPR019752">
    <property type="entry name" value="Pyrv/ketoisovalerate_OxRed_cat"/>
</dbReference>
<reference evidence="3 5" key="1">
    <citation type="journal article" date="2016" name="Front. Microbiol.">
        <title>Genome Sequence of the Piezophilic, Mesophilic Sulfate-Reducing Bacterium Desulfovibrio indicus J2T.</title>
        <authorList>
            <person name="Cao J."/>
            <person name="Maignien L."/>
            <person name="Shao Z."/>
            <person name="Alain K."/>
            <person name="Jebbar M."/>
        </authorList>
    </citation>
    <scope>NUCLEOTIDE SEQUENCE [LARGE SCALE GENOMIC DNA]</scope>
    <source>
        <strain evidence="3 5">J2</strain>
    </source>
</reference>
<dbReference type="InterPro" id="IPR002869">
    <property type="entry name" value="Pyrv_flavodox_OxRed_cen"/>
</dbReference>
<dbReference type="Proteomes" id="UP000295506">
    <property type="component" value="Unassembled WGS sequence"/>
</dbReference>
<dbReference type="SUPFAM" id="SSF53323">
    <property type="entry name" value="Pyruvate-ferredoxin oxidoreductase, PFOR, domain III"/>
    <property type="match status" value="1"/>
</dbReference>
<evidence type="ECO:0000313" key="3">
    <source>
        <dbReference type="EMBL" id="AMK09952.1"/>
    </source>
</evidence>
<dbReference type="GO" id="GO:0016903">
    <property type="term" value="F:oxidoreductase activity, acting on the aldehyde or oxo group of donors"/>
    <property type="evidence" value="ECO:0007669"/>
    <property type="project" value="InterPro"/>
</dbReference>
<evidence type="ECO:0000313" key="5">
    <source>
        <dbReference type="Proteomes" id="UP000055611"/>
    </source>
</evidence>
<keyword evidence="5" id="KW-1185">Reference proteome</keyword>
<dbReference type="KEGG" id="dej:AWY79_01890"/>
<keyword evidence="1" id="KW-0560">Oxidoreductase</keyword>
<dbReference type="EMBL" id="CP014206">
    <property type="protein sequence ID" value="AMK09952.1"/>
    <property type="molecule type" value="Genomic_DNA"/>
</dbReference>
<evidence type="ECO:0000313" key="6">
    <source>
        <dbReference type="Proteomes" id="UP000295506"/>
    </source>
</evidence>
<keyword evidence="3" id="KW-0670">Pyruvate</keyword>
<dbReference type="Proteomes" id="UP000055611">
    <property type="component" value="Chromosome"/>
</dbReference>
<dbReference type="PANTHER" id="PTHR42730">
    <property type="entry name" value="2-OXOGLUTARATE SYNTHASE SUBUNIT KORC"/>
    <property type="match status" value="1"/>
</dbReference>
<name>A0A126QIZ3_9BACT</name>
<gene>
    <name evidence="3" type="ORF">AWY79_01890</name>
    <name evidence="4" type="ORF">EDC59_10831</name>
</gene>
<proteinExistence type="predicted"/>
<organism evidence="4 6">
    <name type="scientific">Pseudodesulfovibrio indicus</name>
    <dbReference type="NCBI Taxonomy" id="1716143"/>
    <lineage>
        <taxon>Bacteria</taxon>
        <taxon>Pseudomonadati</taxon>
        <taxon>Thermodesulfobacteriota</taxon>
        <taxon>Desulfovibrionia</taxon>
        <taxon>Desulfovibrionales</taxon>
        <taxon>Desulfovibrionaceae</taxon>
    </lineage>
</organism>
<evidence type="ECO:0000259" key="2">
    <source>
        <dbReference type="Pfam" id="PF01558"/>
    </source>
</evidence>
<protein>
    <submittedName>
        <fullName evidence="4">2-oxoglutarate ferredoxin oxidoreductase subunit gamma</fullName>
    </submittedName>
    <submittedName>
        <fullName evidence="3">Pyruvate ferredoxin oxidoreductase</fullName>
    </submittedName>
</protein>
<dbReference type="RefSeq" id="WP_066799571.1">
    <property type="nucleotide sequence ID" value="NZ_CP014206.1"/>
</dbReference>
<feature type="domain" description="Pyruvate/ketoisovalerate oxidoreductase catalytic" evidence="2">
    <location>
        <begin position="11"/>
        <end position="176"/>
    </location>
</feature>
<dbReference type="PANTHER" id="PTHR42730:SF1">
    <property type="entry name" value="2-OXOGLUTARATE SYNTHASE SUBUNIT KORC"/>
    <property type="match status" value="1"/>
</dbReference>
<evidence type="ECO:0000256" key="1">
    <source>
        <dbReference type="ARBA" id="ARBA00023002"/>
    </source>
</evidence>
<sequence>MLHKCMFSGSGGQGSALMAKMVCLGAIKENLKVVMTQTYGIEQRGGDSTAYVIVSDECIGSPIVENDATIAVALSQSIYDNCFDGTVSGGKLFTNTSMIETPREAEGCDQILLPVSDMGVELGTVRCANMVMLGAVLAGTGILKLETVEEVVNEVFGAKKPKLVGLNVEALRAGYAAMNKEAANG</sequence>
<dbReference type="Pfam" id="PF01558">
    <property type="entry name" value="POR"/>
    <property type="match status" value="1"/>
</dbReference>
<dbReference type="Gene3D" id="3.40.920.10">
    <property type="entry name" value="Pyruvate-ferredoxin oxidoreductase, PFOR, domain III"/>
    <property type="match status" value="1"/>
</dbReference>
<dbReference type="OrthoDB" id="9789125at2"/>
<accession>A0A126QIZ3</accession>
<evidence type="ECO:0000313" key="4">
    <source>
        <dbReference type="EMBL" id="TDT87366.1"/>
    </source>
</evidence>
<dbReference type="EMBL" id="SOBK01000008">
    <property type="protein sequence ID" value="TDT87366.1"/>
    <property type="molecule type" value="Genomic_DNA"/>
</dbReference>